<dbReference type="AlphaFoldDB" id="A0AAV7S1A0"/>
<protein>
    <submittedName>
        <fullName evidence="1">Uncharacterized protein</fullName>
    </submittedName>
</protein>
<name>A0AAV7S1A0_PLEWA</name>
<dbReference type="Proteomes" id="UP001066276">
    <property type="component" value="Chromosome 5"/>
</dbReference>
<dbReference type="EMBL" id="JANPWB010000009">
    <property type="protein sequence ID" value="KAJ1158427.1"/>
    <property type="molecule type" value="Genomic_DNA"/>
</dbReference>
<proteinExistence type="predicted"/>
<reference evidence="1" key="1">
    <citation type="journal article" date="2022" name="bioRxiv">
        <title>Sequencing and chromosome-scale assembly of the giantPleurodeles waltlgenome.</title>
        <authorList>
            <person name="Brown T."/>
            <person name="Elewa A."/>
            <person name="Iarovenko S."/>
            <person name="Subramanian E."/>
            <person name="Araus A.J."/>
            <person name="Petzold A."/>
            <person name="Susuki M."/>
            <person name="Suzuki K.-i.T."/>
            <person name="Hayashi T."/>
            <person name="Toyoda A."/>
            <person name="Oliveira C."/>
            <person name="Osipova E."/>
            <person name="Leigh N.D."/>
            <person name="Simon A."/>
            <person name="Yun M.H."/>
        </authorList>
    </citation>
    <scope>NUCLEOTIDE SEQUENCE</scope>
    <source>
        <strain evidence="1">20211129_DDA</strain>
        <tissue evidence="1">Liver</tissue>
    </source>
</reference>
<keyword evidence="2" id="KW-1185">Reference proteome</keyword>
<evidence type="ECO:0000313" key="2">
    <source>
        <dbReference type="Proteomes" id="UP001066276"/>
    </source>
</evidence>
<evidence type="ECO:0000313" key="1">
    <source>
        <dbReference type="EMBL" id="KAJ1158427.1"/>
    </source>
</evidence>
<gene>
    <name evidence="1" type="ORF">NDU88_011115</name>
</gene>
<comment type="caution">
    <text evidence="1">The sequence shown here is derived from an EMBL/GenBank/DDBJ whole genome shotgun (WGS) entry which is preliminary data.</text>
</comment>
<organism evidence="1 2">
    <name type="scientific">Pleurodeles waltl</name>
    <name type="common">Iberian ribbed newt</name>
    <dbReference type="NCBI Taxonomy" id="8319"/>
    <lineage>
        <taxon>Eukaryota</taxon>
        <taxon>Metazoa</taxon>
        <taxon>Chordata</taxon>
        <taxon>Craniata</taxon>
        <taxon>Vertebrata</taxon>
        <taxon>Euteleostomi</taxon>
        <taxon>Amphibia</taxon>
        <taxon>Batrachia</taxon>
        <taxon>Caudata</taxon>
        <taxon>Salamandroidea</taxon>
        <taxon>Salamandridae</taxon>
        <taxon>Pleurodelinae</taxon>
        <taxon>Pleurodeles</taxon>
    </lineage>
</organism>
<sequence>MQRGRAWRAARARGCLTKMNSGTGGALLASHLAPSCRRKPDGRNAESEAAGEVEGLPSVTAWRGTRSGDRGARWGLKLPEEWSAVAYLPDPLCHELPGGGDETLEKRCVMDQWRRGPDRRRQTEVESRGHRLSEEEVSLCTGREPKKEHYLNRKLAGMGKVGKKREVGVDGTELLSTTDTQGMMDGSSPDVGDPMLGDILQAIMATHEALEM</sequence>
<accession>A0AAV7S1A0</accession>